<keyword evidence="2" id="KW-1185">Reference proteome</keyword>
<reference evidence="1" key="1">
    <citation type="submission" date="2022-11" db="EMBL/GenBank/DDBJ databases">
        <authorList>
            <person name="Scott C."/>
            <person name="Bruce N."/>
        </authorList>
    </citation>
    <scope>NUCLEOTIDE SEQUENCE</scope>
</reference>
<dbReference type="SUPFAM" id="SSF53335">
    <property type="entry name" value="S-adenosyl-L-methionine-dependent methyltransferases"/>
    <property type="match status" value="1"/>
</dbReference>
<proteinExistence type="predicted"/>
<dbReference type="EMBL" id="CALLCH030000017">
    <property type="protein sequence ID" value="CAI4217771.1"/>
    <property type="molecule type" value="Genomic_DNA"/>
</dbReference>
<dbReference type="AlphaFoldDB" id="A0A9P1H930"/>
<sequence>MDLAKGPFDYIHVRDMYGSIDDWSVLYKKIFHHLKPRGWFEDQEFDIRTHTDVEEIANDPNHVFNRWNQIFLDAGERMGKTLKIGIGSRMGDTMAKAGFVDGVERKFRLPMGACCRDPTLKQIGFLVLHFVEEGLEGFSLLILTQVLGWRYEECQLLISQMQQALRDQRSHPYFEVLVE</sequence>
<evidence type="ECO:0008006" key="3">
    <source>
        <dbReference type="Google" id="ProtNLM"/>
    </source>
</evidence>
<name>A0A9P1H930_9PEZI</name>
<comment type="caution">
    <text evidence="1">The sequence shown here is derived from an EMBL/GenBank/DDBJ whole genome shotgun (WGS) entry which is preliminary data.</text>
</comment>
<dbReference type="Proteomes" id="UP000838763">
    <property type="component" value="Unassembled WGS sequence"/>
</dbReference>
<accession>A0A9P1H930</accession>
<evidence type="ECO:0000313" key="2">
    <source>
        <dbReference type="Proteomes" id="UP000838763"/>
    </source>
</evidence>
<organism evidence="1 2">
    <name type="scientific">Parascedosporium putredinis</name>
    <dbReference type="NCBI Taxonomy" id="1442378"/>
    <lineage>
        <taxon>Eukaryota</taxon>
        <taxon>Fungi</taxon>
        <taxon>Dikarya</taxon>
        <taxon>Ascomycota</taxon>
        <taxon>Pezizomycotina</taxon>
        <taxon>Sordariomycetes</taxon>
        <taxon>Hypocreomycetidae</taxon>
        <taxon>Microascales</taxon>
        <taxon>Microascaceae</taxon>
        <taxon>Parascedosporium</taxon>
    </lineage>
</organism>
<dbReference type="OrthoDB" id="2013972at2759"/>
<dbReference type="Gene3D" id="3.40.50.150">
    <property type="entry name" value="Vaccinia Virus protein VP39"/>
    <property type="match status" value="1"/>
</dbReference>
<dbReference type="Pfam" id="PF13489">
    <property type="entry name" value="Methyltransf_23"/>
    <property type="match status" value="1"/>
</dbReference>
<evidence type="ECO:0000313" key="1">
    <source>
        <dbReference type="EMBL" id="CAI4217771.1"/>
    </source>
</evidence>
<gene>
    <name evidence="1" type="ORF">PPNO1_LOCUS7373</name>
</gene>
<dbReference type="InterPro" id="IPR029063">
    <property type="entry name" value="SAM-dependent_MTases_sf"/>
</dbReference>
<protein>
    <recommendedName>
        <fullName evidence="3">Methyltransferase</fullName>
    </recommendedName>
</protein>